<sequence length="135" mass="14390">MSGTTDTAPALSPHRPLALRLPAALLACVAVPVGMITLPWAAFIVVACVRSLLRGSEGNWLGLVTMGVAPLVGYPAAAVLWSRSRRAATLRRGWILALLGVLVIVAVSFMSLYALGYGFYDEWKETQPGGRGYHP</sequence>
<keyword evidence="1" id="KW-0812">Transmembrane</keyword>
<dbReference type="EMBL" id="BOOO01000008">
    <property type="protein sequence ID" value="GII28129.1"/>
    <property type="molecule type" value="Genomic_DNA"/>
</dbReference>
<gene>
    <name evidence="2" type="ORF">Pmi06nite_15710</name>
</gene>
<evidence type="ECO:0000256" key="1">
    <source>
        <dbReference type="SAM" id="Phobius"/>
    </source>
</evidence>
<protein>
    <submittedName>
        <fullName evidence="2">Uncharacterized protein</fullName>
    </submittedName>
</protein>
<dbReference type="Proteomes" id="UP000650628">
    <property type="component" value="Unassembled WGS sequence"/>
</dbReference>
<evidence type="ECO:0000313" key="2">
    <source>
        <dbReference type="EMBL" id="GII28129.1"/>
    </source>
</evidence>
<keyword evidence="1" id="KW-1133">Transmembrane helix</keyword>
<name>A0A8J3X5V5_9ACTN</name>
<reference evidence="2 3" key="1">
    <citation type="submission" date="2021-01" db="EMBL/GenBank/DDBJ databases">
        <title>Whole genome shotgun sequence of Planotetraspora mira NBRC 15435.</title>
        <authorList>
            <person name="Komaki H."/>
            <person name="Tamura T."/>
        </authorList>
    </citation>
    <scope>NUCLEOTIDE SEQUENCE [LARGE SCALE GENOMIC DNA]</scope>
    <source>
        <strain evidence="2 3">NBRC 15435</strain>
    </source>
</reference>
<dbReference type="RefSeq" id="WP_203952199.1">
    <property type="nucleotide sequence ID" value="NZ_BOOO01000008.1"/>
</dbReference>
<feature type="transmembrane region" description="Helical" evidence="1">
    <location>
        <begin position="24"/>
        <end position="53"/>
    </location>
</feature>
<feature type="transmembrane region" description="Helical" evidence="1">
    <location>
        <begin position="59"/>
        <end position="81"/>
    </location>
</feature>
<comment type="caution">
    <text evidence="2">The sequence shown here is derived from an EMBL/GenBank/DDBJ whole genome shotgun (WGS) entry which is preliminary data.</text>
</comment>
<proteinExistence type="predicted"/>
<feature type="transmembrane region" description="Helical" evidence="1">
    <location>
        <begin position="93"/>
        <end position="115"/>
    </location>
</feature>
<keyword evidence="3" id="KW-1185">Reference proteome</keyword>
<keyword evidence="1" id="KW-0472">Membrane</keyword>
<organism evidence="2 3">
    <name type="scientific">Planotetraspora mira</name>
    <dbReference type="NCBI Taxonomy" id="58121"/>
    <lineage>
        <taxon>Bacteria</taxon>
        <taxon>Bacillati</taxon>
        <taxon>Actinomycetota</taxon>
        <taxon>Actinomycetes</taxon>
        <taxon>Streptosporangiales</taxon>
        <taxon>Streptosporangiaceae</taxon>
        <taxon>Planotetraspora</taxon>
    </lineage>
</organism>
<dbReference type="AlphaFoldDB" id="A0A8J3X5V5"/>
<evidence type="ECO:0000313" key="3">
    <source>
        <dbReference type="Proteomes" id="UP000650628"/>
    </source>
</evidence>
<accession>A0A8J3X5V5</accession>